<dbReference type="SUPFAM" id="SSF52540">
    <property type="entry name" value="P-loop containing nucleoside triphosphate hydrolases"/>
    <property type="match status" value="1"/>
</dbReference>
<name>A0ABD3L3E5_EUCGL</name>
<evidence type="ECO:0000313" key="3">
    <source>
        <dbReference type="EMBL" id="KAL3746052.1"/>
    </source>
</evidence>
<protein>
    <recommendedName>
        <fullName evidence="2">ATPase AAA-type core domain-containing protein</fullName>
    </recommendedName>
</protein>
<organism evidence="3 4">
    <name type="scientific">Eucalyptus globulus</name>
    <name type="common">Tasmanian blue gum</name>
    <dbReference type="NCBI Taxonomy" id="34317"/>
    <lineage>
        <taxon>Eukaryota</taxon>
        <taxon>Viridiplantae</taxon>
        <taxon>Streptophyta</taxon>
        <taxon>Embryophyta</taxon>
        <taxon>Tracheophyta</taxon>
        <taxon>Spermatophyta</taxon>
        <taxon>Magnoliopsida</taxon>
        <taxon>eudicotyledons</taxon>
        <taxon>Gunneridae</taxon>
        <taxon>Pentapetalae</taxon>
        <taxon>rosids</taxon>
        <taxon>malvids</taxon>
        <taxon>Myrtales</taxon>
        <taxon>Myrtaceae</taxon>
        <taxon>Myrtoideae</taxon>
        <taxon>Eucalypteae</taxon>
        <taxon>Eucalyptus</taxon>
    </lineage>
</organism>
<dbReference type="Proteomes" id="UP001634007">
    <property type="component" value="Unassembled WGS sequence"/>
</dbReference>
<sequence>MIAAMANFLGYDIYDLESTKVHSKSELPNLRVKTSSKSIIVIKDIDGSVNLSNRSKVPQAVTPQGHYDPSVPDSTRGGEDGNNNTIAFWGLLNFPDGLWLCYGSERIFVYTTNHFEKLDPALLESSRMDIQICTS</sequence>
<dbReference type="PANTHER" id="PTHR23070">
    <property type="entry name" value="BCS1 AAA-TYPE ATPASE"/>
    <property type="match status" value="1"/>
</dbReference>
<evidence type="ECO:0000256" key="1">
    <source>
        <dbReference type="SAM" id="MobiDB-lite"/>
    </source>
</evidence>
<dbReference type="Pfam" id="PF00004">
    <property type="entry name" value="AAA"/>
    <property type="match status" value="1"/>
</dbReference>
<keyword evidence="4" id="KW-1185">Reference proteome</keyword>
<evidence type="ECO:0000259" key="2">
    <source>
        <dbReference type="Pfam" id="PF00004"/>
    </source>
</evidence>
<feature type="domain" description="ATPase AAA-type core" evidence="2">
    <location>
        <begin position="29"/>
        <end position="133"/>
    </location>
</feature>
<dbReference type="Gene3D" id="3.40.50.300">
    <property type="entry name" value="P-loop containing nucleotide triphosphate hydrolases"/>
    <property type="match status" value="1"/>
</dbReference>
<dbReference type="InterPro" id="IPR050747">
    <property type="entry name" value="Mitochondrial_chaperone_BCS1"/>
</dbReference>
<comment type="caution">
    <text evidence="3">The sequence shown here is derived from an EMBL/GenBank/DDBJ whole genome shotgun (WGS) entry which is preliminary data.</text>
</comment>
<feature type="region of interest" description="Disordered" evidence="1">
    <location>
        <begin position="58"/>
        <end position="79"/>
    </location>
</feature>
<dbReference type="EMBL" id="JBJKBG010000003">
    <property type="protein sequence ID" value="KAL3746052.1"/>
    <property type="molecule type" value="Genomic_DNA"/>
</dbReference>
<dbReference type="InterPro" id="IPR027417">
    <property type="entry name" value="P-loop_NTPase"/>
</dbReference>
<evidence type="ECO:0000313" key="4">
    <source>
        <dbReference type="Proteomes" id="UP001634007"/>
    </source>
</evidence>
<dbReference type="AlphaFoldDB" id="A0ABD3L3E5"/>
<accession>A0ABD3L3E5</accession>
<dbReference type="InterPro" id="IPR003959">
    <property type="entry name" value="ATPase_AAA_core"/>
</dbReference>
<proteinExistence type="predicted"/>
<gene>
    <name evidence="3" type="ORF">ACJRO7_015063</name>
</gene>
<reference evidence="3 4" key="1">
    <citation type="submission" date="2024-11" db="EMBL/GenBank/DDBJ databases">
        <title>Chromosome-level genome assembly of Eucalyptus globulus Labill. provides insights into its genome evolution.</title>
        <authorList>
            <person name="Li X."/>
        </authorList>
    </citation>
    <scope>NUCLEOTIDE SEQUENCE [LARGE SCALE GENOMIC DNA]</scope>
    <source>
        <strain evidence="3">CL2024</strain>
        <tissue evidence="3">Fresh tender leaves</tissue>
    </source>
</reference>